<evidence type="ECO:0008006" key="3">
    <source>
        <dbReference type="Google" id="ProtNLM"/>
    </source>
</evidence>
<gene>
    <name evidence="1" type="ORF">BJ988_001363</name>
</gene>
<dbReference type="Proteomes" id="UP000564496">
    <property type="component" value="Unassembled WGS sequence"/>
</dbReference>
<dbReference type="RefSeq" id="WP_179657332.1">
    <property type="nucleotide sequence ID" value="NZ_JACBZR010000001.1"/>
</dbReference>
<evidence type="ECO:0000313" key="1">
    <source>
        <dbReference type="EMBL" id="NYI76715.1"/>
    </source>
</evidence>
<dbReference type="AlphaFoldDB" id="A0A7Z0IRE5"/>
<accession>A0A7Z0IRE5</accession>
<dbReference type="EMBL" id="JACBZR010000001">
    <property type="protein sequence ID" value="NYI76715.1"/>
    <property type="molecule type" value="Genomic_DNA"/>
</dbReference>
<name>A0A7Z0IRE5_9ACTN</name>
<reference evidence="1 2" key="1">
    <citation type="submission" date="2020-07" db="EMBL/GenBank/DDBJ databases">
        <title>Sequencing the genomes of 1000 actinobacteria strains.</title>
        <authorList>
            <person name="Klenk H.-P."/>
        </authorList>
    </citation>
    <scope>NUCLEOTIDE SEQUENCE [LARGE SCALE GENOMIC DNA]</scope>
    <source>
        <strain evidence="1 2">DSM 26487</strain>
    </source>
</reference>
<comment type="caution">
    <text evidence="1">The sequence shown here is derived from an EMBL/GenBank/DDBJ whole genome shotgun (WGS) entry which is preliminary data.</text>
</comment>
<keyword evidence="2" id="KW-1185">Reference proteome</keyword>
<organism evidence="1 2">
    <name type="scientific">Nocardioides panzhihuensis</name>
    <dbReference type="NCBI Taxonomy" id="860243"/>
    <lineage>
        <taxon>Bacteria</taxon>
        <taxon>Bacillati</taxon>
        <taxon>Actinomycetota</taxon>
        <taxon>Actinomycetes</taxon>
        <taxon>Propionibacteriales</taxon>
        <taxon>Nocardioidaceae</taxon>
        <taxon>Nocardioides</taxon>
    </lineage>
</organism>
<proteinExistence type="predicted"/>
<protein>
    <recommendedName>
        <fullName evidence="3">TetR family transcriptional regulator</fullName>
    </recommendedName>
</protein>
<evidence type="ECO:0000313" key="2">
    <source>
        <dbReference type="Proteomes" id="UP000564496"/>
    </source>
</evidence>
<sequence length="54" mass="5452">MTTATADAAFVGSAVSAVMASVQAGEVRQRTGMDEVEAYAALADLVMEGLTVST</sequence>